<dbReference type="RefSeq" id="WP_272842150.1">
    <property type="nucleotide sequence ID" value="NZ_JAOVZO020000021.1"/>
</dbReference>
<dbReference type="AlphaFoldDB" id="A0A9X3YQ53"/>
<name>A0A9X3YQ53_9GAMM</name>
<proteinExistence type="predicted"/>
<dbReference type="EMBL" id="JAOVZO020000021">
    <property type="protein sequence ID" value="MDC8015842.1"/>
    <property type="molecule type" value="Genomic_DNA"/>
</dbReference>
<dbReference type="Proteomes" id="UP001139971">
    <property type="component" value="Unassembled WGS sequence"/>
</dbReference>
<keyword evidence="2" id="KW-1185">Reference proteome</keyword>
<evidence type="ECO:0000313" key="1">
    <source>
        <dbReference type="EMBL" id="MDC8015842.1"/>
    </source>
</evidence>
<accession>A0A9X3YQ53</accession>
<organism evidence="1 2">
    <name type="scientific">Tahibacter soli</name>
    <dbReference type="NCBI Taxonomy" id="2983605"/>
    <lineage>
        <taxon>Bacteria</taxon>
        <taxon>Pseudomonadati</taxon>
        <taxon>Pseudomonadota</taxon>
        <taxon>Gammaproteobacteria</taxon>
        <taxon>Lysobacterales</taxon>
        <taxon>Rhodanobacteraceae</taxon>
        <taxon>Tahibacter</taxon>
    </lineage>
</organism>
<sequence>MLDDDRYVFRIDAFTPETIPMARLAAYMAELAAMLGEEDNVHFEKITTGSAKLAVKVERPAVAKVRNNVNEARMGVRGTRGDRYRKLNEMLRSDNAEGTLKLNNSNILAFPGRKEPRPPKLGPFTQAFSRDGQLVRIGGKDKTAHASIQDADGQTWNFEVSRGLARELAPHLFEGVIRLTGTVRATRNDSGEWLYDALKAHQFEELKAETLMEALGRIRALPVAETWLPDAWQRLVQDRDED</sequence>
<gene>
    <name evidence="1" type="ORF">OD750_025230</name>
</gene>
<comment type="caution">
    <text evidence="1">The sequence shown here is derived from an EMBL/GenBank/DDBJ whole genome shotgun (WGS) entry which is preliminary data.</text>
</comment>
<reference evidence="1" key="1">
    <citation type="submission" date="2023-02" db="EMBL/GenBank/DDBJ databases">
        <title>Tahibacter soli sp. nov. isolated from soil.</title>
        <authorList>
            <person name="Baek J.H."/>
            <person name="Lee J.K."/>
            <person name="Choi D.G."/>
            <person name="Jeon C.O."/>
        </authorList>
    </citation>
    <scope>NUCLEOTIDE SEQUENCE</scope>
    <source>
        <strain evidence="1">BL</strain>
    </source>
</reference>
<evidence type="ECO:0000313" key="2">
    <source>
        <dbReference type="Proteomes" id="UP001139971"/>
    </source>
</evidence>
<protein>
    <submittedName>
        <fullName evidence="1">Uncharacterized protein</fullName>
    </submittedName>
</protein>